<reference evidence="1" key="1">
    <citation type="submission" date="2021-10" db="EMBL/GenBank/DDBJ databases">
        <title>Novel species in genus Arthrobacter.</title>
        <authorList>
            <person name="Liu Y."/>
        </authorList>
    </citation>
    <scope>NUCLEOTIDE SEQUENCE</scope>
    <source>
        <strain evidence="1">Zg-Y453</strain>
    </source>
</reference>
<comment type="caution">
    <text evidence="1">The sequence shown here is derived from an EMBL/GenBank/DDBJ whole genome shotgun (WGS) entry which is preliminary data.</text>
</comment>
<accession>A0A9X1SEI9</accession>
<dbReference type="RefSeq" id="WP_227897712.1">
    <property type="nucleotide sequence ID" value="NZ_CP099467.1"/>
</dbReference>
<proteinExistence type="predicted"/>
<sequence>MKILDGQLKDGRATELDLVNTMNAVISDTAPDTEAATRCQVLLCMSGALRGLISRRYFAALFTGRLYRAWQLHESLWDVTEFSMELSLGHGTDPDSDFLRVQLLQMTLARRGAGITGDLSRAVRAMVRVASAGTTPLE</sequence>
<dbReference type="EMBL" id="JAJFZV010000020">
    <property type="protein sequence ID" value="MCC3299726.1"/>
    <property type="molecule type" value="Genomic_DNA"/>
</dbReference>
<gene>
    <name evidence="1" type="ORF">LJ757_18190</name>
</gene>
<dbReference type="AlphaFoldDB" id="A0A9X1SEI9"/>
<organism evidence="1 2">
    <name type="scientific">Arthrobacter caoxuetaonis</name>
    <dbReference type="NCBI Taxonomy" id="2886935"/>
    <lineage>
        <taxon>Bacteria</taxon>
        <taxon>Bacillati</taxon>
        <taxon>Actinomycetota</taxon>
        <taxon>Actinomycetes</taxon>
        <taxon>Micrococcales</taxon>
        <taxon>Micrococcaceae</taxon>
        <taxon>Arthrobacter</taxon>
    </lineage>
</organism>
<name>A0A9X1SEI9_9MICC</name>
<keyword evidence="2" id="KW-1185">Reference proteome</keyword>
<evidence type="ECO:0000313" key="1">
    <source>
        <dbReference type="EMBL" id="MCC3299726.1"/>
    </source>
</evidence>
<dbReference type="Proteomes" id="UP001139158">
    <property type="component" value="Unassembled WGS sequence"/>
</dbReference>
<evidence type="ECO:0000313" key="2">
    <source>
        <dbReference type="Proteomes" id="UP001139158"/>
    </source>
</evidence>
<protein>
    <submittedName>
        <fullName evidence="1">Uncharacterized protein</fullName>
    </submittedName>
</protein>